<accession>A0A212IUM8</accession>
<organism evidence="1">
    <name type="scientific">uncultured delta proteobacterium</name>
    <dbReference type="NCBI Taxonomy" id="34034"/>
    <lineage>
        <taxon>Bacteria</taxon>
        <taxon>Deltaproteobacteria</taxon>
        <taxon>environmental samples</taxon>
    </lineage>
</organism>
<gene>
    <name evidence="1" type="ORF">KL86DPRO_10057</name>
</gene>
<proteinExistence type="predicted"/>
<protein>
    <submittedName>
        <fullName evidence="1">4Fe-4S ferredoxin, iron-sulfur binding domain protein</fullName>
    </submittedName>
</protein>
<dbReference type="AlphaFoldDB" id="A0A212IUM8"/>
<reference evidence="1" key="1">
    <citation type="submission" date="2016-04" db="EMBL/GenBank/DDBJ databases">
        <authorList>
            <person name="Evans L.H."/>
            <person name="Alamgir A."/>
            <person name="Owens N."/>
            <person name="Weber N.D."/>
            <person name="Virtaneva K."/>
            <person name="Barbian K."/>
            <person name="Babar A."/>
            <person name="Rosenke K."/>
        </authorList>
    </citation>
    <scope>NUCLEOTIDE SEQUENCE</scope>
    <source>
        <strain evidence="1">86</strain>
    </source>
</reference>
<sequence length="287" mass="31898">MRTVYDIIAELQRTSDLNRLTRLDNGVVFEEPLVGVASGHDPLFAEYKSIIGEFHLTPEEVIRGRAGEGPLAYLPGELSVICWALPFAPHIKQSNARKEVWSSVKWGHAYDTGEAFNNLVRRTLEEHFASQGILAVAPVASAMWRRIEDLPGGHTSNWSERHALYAAGLGTFSINDGFITDKGMAMRCGSIVVNKALPVSERRHTDHRANCLFAAKGICGKCMERCPAFAITAAGHDKVQCRRYREKLFGDFLHDTCGLDVRMDFCGLCQTGIPCESVNPMKKFQEL</sequence>
<dbReference type="PANTHER" id="PTHR42827:SF1">
    <property type="entry name" value="IRON-SULFUR CLUSTER-BINDING PROTEIN"/>
    <property type="match status" value="1"/>
</dbReference>
<name>A0A212IUM8_9DELT</name>
<dbReference type="PANTHER" id="PTHR42827">
    <property type="entry name" value="IRON-SULFUR CLUSTER-BINDING PROTEIN-RELATED"/>
    <property type="match status" value="1"/>
</dbReference>
<dbReference type="EMBL" id="FLUQ01000001">
    <property type="protein sequence ID" value="SBV90605.1"/>
    <property type="molecule type" value="Genomic_DNA"/>
</dbReference>
<evidence type="ECO:0000313" key="1">
    <source>
        <dbReference type="EMBL" id="SBV90605.1"/>
    </source>
</evidence>